<accession>A0ABQ8ELV4</accession>
<keyword evidence="2" id="KW-1185">Reference proteome</keyword>
<gene>
    <name evidence="1" type="ORF">HID58_002298</name>
</gene>
<dbReference type="EMBL" id="JAGKQM010000001">
    <property type="protein sequence ID" value="KAH0942661.1"/>
    <property type="molecule type" value="Genomic_DNA"/>
</dbReference>
<evidence type="ECO:0000313" key="2">
    <source>
        <dbReference type="Proteomes" id="UP000824890"/>
    </source>
</evidence>
<dbReference type="InterPro" id="IPR018247">
    <property type="entry name" value="EF_Hand_1_Ca_BS"/>
</dbReference>
<comment type="caution">
    <text evidence="1">The sequence shown here is derived from an EMBL/GenBank/DDBJ whole genome shotgun (WGS) entry which is preliminary data.</text>
</comment>
<protein>
    <submittedName>
        <fullName evidence="1">Uncharacterized protein</fullName>
    </submittedName>
</protein>
<organism evidence="1 2">
    <name type="scientific">Brassica napus</name>
    <name type="common">Rape</name>
    <dbReference type="NCBI Taxonomy" id="3708"/>
    <lineage>
        <taxon>Eukaryota</taxon>
        <taxon>Viridiplantae</taxon>
        <taxon>Streptophyta</taxon>
        <taxon>Embryophyta</taxon>
        <taxon>Tracheophyta</taxon>
        <taxon>Spermatophyta</taxon>
        <taxon>Magnoliopsida</taxon>
        <taxon>eudicotyledons</taxon>
        <taxon>Gunneridae</taxon>
        <taxon>Pentapetalae</taxon>
        <taxon>rosids</taxon>
        <taxon>malvids</taxon>
        <taxon>Brassicales</taxon>
        <taxon>Brassicaceae</taxon>
        <taxon>Brassiceae</taxon>
        <taxon>Brassica</taxon>
    </lineage>
</organism>
<dbReference type="Proteomes" id="UP000824890">
    <property type="component" value="Unassembled WGS sequence"/>
</dbReference>
<dbReference type="PANTHER" id="PTHR45862">
    <property type="entry name" value="PROTEIN SGT1 HOMOLOG"/>
    <property type="match status" value="1"/>
</dbReference>
<dbReference type="PROSITE" id="PS00018">
    <property type="entry name" value="EF_HAND_1"/>
    <property type="match status" value="1"/>
</dbReference>
<reference evidence="1 2" key="1">
    <citation type="submission" date="2021-05" db="EMBL/GenBank/DDBJ databases">
        <title>Genome Assembly of Synthetic Allotetraploid Brassica napus Reveals Homoeologous Exchanges between Subgenomes.</title>
        <authorList>
            <person name="Davis J.T."/>
        </authorList>
    </citation>
    <scope>NUCLEOTIDE SEQUENCE [LARGE SCALE GENOMIC DNA]</scope>
    <source>
        <strain evidence="2">cv. Da-Ae</strain>
        <tissue evidence="1">Seedling</tissue>
    </source>
</reference>
<sequence length="203" mass="23327">MDRNCDDELNFTDLGCRLRLLRCENYLFSDSRLREGNRKSSLLAKCDRLKHNAFSEHTSMINTSIIVTDVPKEKAYHLKPRLLGKIAVVKCRYEFCHTPISETEVSKKVLVNDKLEAEKDDKLEGDAALNNFFHEIYLNSDEDLRSVFLLSWILQCFGILIDSFAILHNQQVESNGTVFSIDWKDVGAKKIESTLHDDLALKT</sequence>
<name>A0ABQ8ELV4_BRANA</name>
<evidence type="ECO:0000313" key="1">
    <source>
        <dbReference type="EMBL" id="KAH0942661.1"/>
    </source>
</evidence>
<dbReference type="InterPro" id="IPR044563">
    <property type="entry name" value="Sgt1-like"/>
</dbReference>
<proteinExistence type="predicted"/>